<protein>
    <submittedName>
        <fullName evidence="1">Uncharacterized protein</fullName>
    </submittedName>
</protein>
<name>A0ABS2G6K0_9FIRM</name>
<proteinExistence type="predicted"/>
<evidence type="ECO:0000313" key="2">
    <source>
        <dbReference type="Proteomes" id="UP000729290"/>
    </source>
</evidence>
<sequence length="119" mass="13444">MATWQAAKKAVERRFCDRCSVTEYHTETTAWGEDRFVLEEPYEMVCRLVEAGEGTELEGLLAYGQKEAILLYPAEEWIGPGSQVEVTKKSGRVAVFYTAGESVDYQTHREAVLTSRSPF</sequence>
<keyword evidence="2" id="KW-1185">Reference proteome</keyword>
<organism evidence="1 2">
    <name type="scientific">Anaerotignum lactatifermentans</name>
    <dbReference type="NCBI Taxonomy" id="160404"/>
    <lineage>
        <taxon>Bacteria</taxon>
        <taxon>Bacillati</taxon>
        <taxon>Bacillota</taxon>
        <taxon>Clostridia</taxon>
        <taxon>Lachnospirales</taxon>
        <taxon>Anaerotignaceae</taxon>
        <taxon>Anaerotignum</taxon>
    </lineage>
</organism>
<reference evidence="1 2" key="1">
    <citation type="journal article" date="2021" name="Sci. Rep.">
        <title>The distribution of antibiotic resistance genes in chicken gut microbiota commensals.</title>
        <authorList>
            <person name="Juricova H."/>
            <person name="Matiasovicova J."/>
            <person name="Kubasova T."/>
            <person name="Cejkova D."/>
            <person name="Rychlik I."/>
        </authorList>
    </citation>
    <scope>NUCLEOTIDE SEQUENCE [LARGE SCALE GENOMIC DNA]</scope>
    <source>
        <strain evidence="1 2">An431b</strain>
    </source>
</reference>
<dbReference type="RefSeq" id="WP_205133002.1">
    <property type="nucleotide sequence ID" value="NZ_JACSNT010000003.1"/>
</dbReference>
<comment type="caution">
    <text evidence="1">The sequence shown here is derived from an EMBL/GenBank/DDBJ whole genome shotgun (WGS) entry which is preliminary data.</text>
</comment>
<dbReference type="Proteomes" id="UP000729290">
    <property type="component" value="Unassembled WGS sequence"/>
</dbReference>
<evidence type="ECO:0000313" key="1">
    <source>
        <dbReference type="EMBL" id="MBM6877086.1"/>
    </source>
</evidence>
<accession>A0ABS2G6K0</accession>
<gene>
    <name evidence="1" type="ORF">H9X83_02785</name>
</gene>
<dbReference type="EMBL" id="JACSNV010000003">
    <property type="protein sequence ID" value="MBM6877086.1"/>
    <property type="molecule type" value="Genomic_DNA"/>
</dbReference>